<dbReference type="EMBL" id="BJYT01000008">
    <property type="protein sequence ID" value="GEO09832.1"/>
    <property type="molecule type" value="Genomic_DNA"/>
</dbReference>
<reference evidence="2 3" key="1">
    <citation type="submission" date="2019-07" db="EMBL/GenBank/DDBJ databases">
        <title>Whole genome shotgun sequence of Segetibacter aerophilus NBRC 106135.</title>
        <authorList>
            <person name="Hosoyama A."/>
            <person name="Uohara A."/>
            <person name="Ohji S."/>
            <person name="Ichikawa N."/>
        </authorList>
    </citation>
    <scope>NUCLEOTIDE SEQUENCE [LARGE SCALE GENOMIC DNA]</scope>
    <source>
        <strain evidence="2 3">NBRC 106135</strain>
    </source>
</reference>
<organism evidence="2 3">
    <name type="scientific">Segetibacter aerophilus</name>
    <dbReference type="NCBI Taxonomy" id="670293"/>
    <lineage>
        <taxon>Bacteria</taxon>
        <taxon>Pseudomonadati</taxon>
        <taxon>Bacteroidota</taxon>
        <taxon>Chitinophagia</taxon>
        <taxon>Chitinophagales</taxon>
        <taxon>Chitinophagaceae</taxon>
        <taxon>Segetibacter</taxon>
    </lineage>
</organism>
<accession>A0A512BCZ3</accession>
<dbReference type="InterPro" id="IPR018739">
    <property type="entry name" value="DUF2281"/>
</dbReference>
<dbReference type="AlphaFoldDB" id="A0A512BCZ3"/>
<evidence type="ECO:0000313" key="3">
    <source>
        <dbReference type="Proteomes" id="UP000321513"/>
    </source>
</evidence>
<keyword evidence="3" id="KW-1185">Reference proteome</keyword>
<dbReference type="Proteomes" id="UP000321513">
    <property type="component" value="Unassembled WGS sequence"/>
</dbReference>
<evidence type="ECO:0000313" key="2">
    <source>
        <dbReference type="EMBL" id="GEO09832.1"/>
    </source>
</evidence>
<protein>
    <recommendedName>
        <fullName evidence="1">DUF2281 domain-containing protein</fullName>
    </recommendedName>
</protein>
<name>A0A512BCZ3_9BACT</name>
<dbReference type="Pfam" id="PF10047">
    <property type="entry name" value="DUF2281"/>
    <property type="match status" value="1"/>
</dbReference>
<dbReference type="RefSeq" id="WP_147203951.1">
    <property type="nucleotide sequence ID" value="NZ_BJYT01000008.1"/>
</dbReference>
<sequence length="69" mass="8220">MSDLAFLETVKLMPPDYQQEVKDFIEFVWEKKLGKEPLSQGKRIPGLFKGKMWMSPDFDEPLEDFKDYM</sequence>
<gene>
    <name evidence="2" type="ORF">SAE01_23280</name>
</gene>
<dbReference type="OrthoDB" id="9801704at2"/>
<comment type="caution">
    <text evidence="2">The sequence shown here is derived from an EMBL/GenBank/DDBJ whole genome shotgun (WGS) entry which is preliminary data.</text>
</comment>
<evidence type="ECO:0000259" key="1">
    <source>
        <dbReference type="Pfam" id="PF10047"/>
    </source>
</evidence>
<proteinExistence type="predicted"/>
<feature type="domain" description="DUF2281" evidence="1">
    <location>
        <begin position="8"/>
        <end position="68"/>
    </location>
</feature>